<dbReference type="RefSeq" id="WP_116025187.1">
    <property type="nucleotide sequence ID" value="NZ_QTTT01000001.1"/>
</dbReference>
<dbReference type="InterPro" id="IPR027417">
    <property type="entry name" value="P-loop_NTPase"/>
</dbReference>
<protein>
    <submittedName>
        <fullName evidence="2">Sulfotransferase family protein</fullName>
    </submittedName>
</protein>
<accession>A0A3D9T0W6</accession>
<dbReference type="Pfam" id="PF13469">
    <property type="entry name" value="Sulfotransfer_3"/>
    <property type="match status" value="1"/>
</dbReference>
<keyword evidence="2" id="KW-0808">Transferase</keyword>
<dbReference type="OrthoDB" id="9800698at2"/>
<dbReference type="AlphaFoldDB" id="A0A3D9T0W6"/>
<feature type="region of interest" description="Disordered" evidence="1">
    <location>
        <begin position="341"/>
        <end position="362"/>
    </location>
</feature>
<sequence length="362" mass="41408">MSPLNKKNIRNPDPLGAGLAFYRIYGYRFTDDPTHFALAEVLEERYLADLELDARAVSHVRACVAAIKERGTLPAIDEIVIRNVRIDLDAELDARCRTLRQQPMILPRTVIAIVGAPRSGTTHLFNLLAKDGRFAYFTTASCWKWPTYNLERPGRRLFSRLSPRDVEAVLSVDNATTRSIPALVMPWEAEDTNNRSHPVYSHPRWRVYDLHEPRPGDVNLLPQTVSDHLHFFGLRDFLTKSPYNTLRIRHLEQLWGDRMRYLHIVRDQAATADSLRRHSIAFRRAGRHLSEEDAWSLFIDTARRELPPDRSLHLSFSDLMIKPQQTIDTVSSWLGLPPPETGTDRMAGALQDPRDTGKGYTA</sequence>
<reference evidence="2 3" key="1">
    <citation type="submission" date="2018-08" db="EMBL/GenBank/DDBJ databases">
        <title>Sequencing the genomes of 1000 actinobacteria strains.</title>
        <authorList>
            <person name="Klenk H.-P."/>
        </authorList>
    </citation>
    <scope>NUCLEOTIDE SEQUENCE [LARGE SCALE GENOMIC DNA]</scope>
    <source>
        <strain evidence="2 3">DSM 43927</strain>
    </source>
</reference>
<keyword evidence="3" id="KW-1185">Reference proteome</keyword>
<feature type="compositionally biased region" description="Basic and acidic residues" evidence="1">
    <location>
        <begin position="352"/>
        <end position="362"/>
    </location>
</feature>
<evidence type="ECO:0000256" key="1">
    <source>
        <dbReference type="SAM" id="MobiDB-lite"/>
    </source>
</evidence>
<gene>
    <name evidence="2" type="ORF">DFJ69_5493</name>
</gene>
<evidence type="ECO:0000313" key="2">
    <source>
        <dbReference type="EMBL" id="REE99973.1"/>
    </source>
</evidence>
<dbReference type="EMBL" id="QTTT01000001">
    <property type="protein sequence ID" value="REE99973.1"/>
    <property type="molecule type" value="Genomic_DNA"/>
</dbReference>
<dbReference type="Proteomes" id="UP000256661">
    <property type="component" value="Unassembled WGS sequence"/>
</dbReference>
<dbReference type="Gene3D" id="3.40.50.300">
    <property type="entry name" value="P-loop containing nucleotide triphosphate hydrolases"/>
    <property type="match status" value="1"/>
</dbReference>
<organism evidence="2 3">
    <name type="scientific">Thermomonospora umbrina</name>
    <dbReference type="NCBI Taxonomy" id="111806"/>
    <lineage>
        <taxon>Bacteria</taxon>
        <taxon>Bacillati</taxon>
        <taxon>Actinomycetota</taxon>
        <taxon>Actinomycetes</taxon>
        <taxon>Streptosporangiales</taxon>
        <taxon>Thermomonosporaceae</taxon>
        <taxon>Thermomonospora</taxon>
    </lineage>
</organism>
<name>A0A3D9T0W6_9ACTN</name>
<comment type="caution">
    <text evidence="2">The sequence shown here is derived from an EMBL/GenBank/DDBJ whole genome shotgun (WGS) entry which is preliminary data.</text>
</comment>
<proteinExistence type="predicted"/>
<evidence type="ECO:0000313" key="3">
    <source>
        <dbReference type="Proteomes" id="UP000256661"/>
    </source>
</evidence>
<dbReference type="GO" id="GO:0016740">
    <property type="term" value="F:transferase activity"/>
    <property type="evidence" value="ECO:0007669"/>
    <property type="project" value="UniProtKB-KW"/>
</dbReference>
<dbReference type="SUPFAM" id="SSF52540">
    <property type="entry name" value="P-loop containing nucleoside triphosphate hydrolases"/>
    <property type="match status" value="1"/>
</dbReference>